<dbReference type="EMBL" id="BQXS01010925">
    <property type="protein sequence ID" value="GKT35125.1"/>
    <property type="molecule type" value="Genomic_DNA"/>
</dbReference>
<dbReference type="Pfam" id="PF20654">
    <property type="entry name" value="Sec3_C-term"/>
    <property type="match status" value="1"/>
</dbReference>
<comment type="caution">
    <text evidence="3">The sequence shown here is derived from an EMBL/GenBank/DDBJ whole genome shotgun (WGS) entry which is preliminary data.</text>
</comment>
<feature type="compositionally biased region" description="Basic and acidic residues" evidence="1">
    <location>
        <begin position="557"/>
        <end position="571"/>
    </location>
</feature>
<protein>
    <recommendedName>
        <fullName evidence="2">Exocyst complex component Sec3 C-terminal domain-containing protein</fullName>
    </recommendedName>
</protein>
<dbReference type="Proteomes" id="UP001057375">
    <property type="component" value="Unassembled WGS sequence"/>
</dbReference>
<proteinExistence type="predicted"/>
<name>A0ABQ5KVR0_9EUKA</name>
<gene>
    <name evidence="3" type="ORF">ADUPG1_008348</name>
</gene>
<accession>A0ABQ5KVR0</accession>
<keyword evidence="4" id="KW-1185">Reference proteome</keyword>
<dbReference type="PANTHER" id="PTHR16092:SF14">
    <property type="entry name" value="EXOCYST COMPLEX COMPONENT 1 ISOFORM X1"/>
    <property type="match status" value="1"/>
</dbReference>
<organism evidence="3 4">
    <name type="scientific">Aduncisulcus paluster</name>
    <dbReference type="NCBI Taxonomy" id="2918883"/>
    <lineage>
        <taxon>Eukaryota</taxon>
        <taxon>Metamonada</taxon>
        <taxon>Carpediemonas-like organisms</taxon>
        <taxon>Aduncisulcus</taxon>
    </lineage>
</organism>
<evidence type="ECO:0000313" key="3">
    <source>
        <dbReference type="EMBL" id="GKT35125.1"/>
    </source>
</evidence>
<feature type="domain" description="Exocyst complex component Sec3 C-terminal" evidence="2">
    <location>
        <begin position="733"/>
        <end position="890"/>
    </location>
</feature>
<feature type="compositionally biased region" description="Low complexity" evidence="1">
    <location>
        <begin position="331"/>
        <end position="342"/>
    </location>
</feature>
<evidence type="ECO:0000313" key="4">
    <source>
        <dbReference type="Proteomes" id="UP001057375"/>
    </source>
</evidence>
<evidence type="ECO:0000259" key="2">
    <source>
        <dbReference type="Pfam" id="PF20654"/>
    </source>
</evidence>
<sequence length="916" mass="104664">MGDTEVNIPELLNTALKDCLDIMKSTGDLQKDISISVKSEKSIAQEKEKQSKETKTLLEVQECLELVYDHVQYILNLSDGIVHLNSNLSTEADKYQLLVFVSSLYSEIIDFEETFGLDPGSVPDSDLTDLGKMKSIQETRERIHFLCERVSDIVFTYLIEELRRFEKDLAADISYIEKSDSSGRFFSRKRTARDAYYYDINLERVFQRLINYDELTPAILIIIAFCNQYAPCEAIDRHIWNYNMLSSSIVDQMLCFIASHHSDIVPLLLDVQGDFTPKETEIDASPLVKVDSKPLAVDVNKILLIGGTVKGKEDKMEEFLRDDRREEHTPSSRQSRQPSISSSRDSVKFLPAFDTLLVLGIDEYFKIVVTNCMFINSLFSRILSRTFSCCFAKSDYANLKAWFSNQYSQINDSIEQTMIDMQDEDEIRVAKAEDKKEELINILYFFRKFEPFNSEHCDITKAYNRMKSFAENMLTKDFVASFSDSLSCVNENGLCALSPITQAEVILSICQNIPLFGFEICCERAKPTSSEIHFLGGEPGSPDYESDDAQGNPSYMRSDRRQSDKDPEIEDSYSHDIDVAIPSQLPLDAANNTFSPPLPPELASSFSFMQISLAPFISIISKDFYFVFKGKYLTSQEESLSKGRYAKHVIKQSGLSECVRRTPYLIEAVMRIARMAEVYGKDLCQHLQWDVSEEDVGVHIIHSEFDTPITIPLMSQAELTSSVIAKWIFKWIHDTVHSDKKHSKKYGAVYRTEAYYHLFISMKNSIFGSVRKIAKDAHDGYESSLSEYSSFLIADDMPKFYNFIRGVEKHLSDGAAPTEIPYYIEFAQSVAAAQISFLRNNCLKNIAHIVQRIKKHVTSSPVLGRLVLSHVKLKFEKLIESFKKILSMCYLDISEEPLPPDKKNEIMNIFRQTKFI</sequence>
<dbReference type="PANTHER" id="PTHR16092">
    <property type="entry name" value="SEC3/SYNTAXIN-RELATED"/>
    <property type="match status" value="1"/>
</dbReference>
<evidence type="ECO:0000256" key="1">
    <source>
        <dbReference type="SAM" id="MobiDB-lite"/>
    </source>
</evidence>
<dbReference type="InterPro" id="IPR048628">
    <property type="entry name" value="Sec3_C"/>
</dbReference>
<feature type="compositionally biased region" description="Basic and acidic residues" evidence="1">
    <location>
        <begin position="321"/>
        <end position="330"/>
    </location>
</feature>
<reference evidence="3" key="1">
    <citation type="submission" date="2022-03" db="EMBL/GenBank/DDBJ databases">
        <title>Draft genome sequence of Aduncisulcus paluster, a free-living microaerophilic Fornicata.</title>
        <authorList>
            <person name="Yuyama I."/>
            <person name="Kume K."/>
            <person name="Tamura T."/>
            <person name="Inagaki Y."/>
            <person name="Hashimoto T."/>
        </authorList>
    </citation>
    <scope>NUCLEOTIDE SEQUENCE</scope>
    <source>
        <strain evidence="3">NY0171</strain>
    </source>
</reference>
<feature type="region of interest" description="Disordered" evidence="1">
    <location>
        <begin position="532"/>
        <end position="571"/>
    </location>
</feature>
<feature type="region of interest" description="Disordered" evidence="1">
    <location>
        <begin position="321"/>
        <end position="342"/>
    </location>
</feature>